<sequence length="521" mass="59163">MLSTLSNSTDPQRPSYETLSSRRANLPRIELPNFNGSYDDWPMFRDMFTSLVHSNTSLCNVEKLHYLNLSLVGEPKELLKHVNGNYEQAWTSLAQRYENKHLIVHSLLHKLFTQKKLISPSAVQIRNLIDTTSQCLHNLKNQEIPVESWDQIIIYTILSKLDVETHIAWEVDSYKGNSDKLPSWEELKAFLETKYRTLEMVNPTAKREQTNVKAKSFDSLIPEDKTHKSPTKSCSMCNAEHHLCHCQEFCKLQPNERKEFIKKNKLCFNCLTSGHSVKRCRNPISCRKCNRRHHTLLHQPSSRQSDKVKIRISHRQIEDEQKIAEHSDNPEAALSTRFMPKRSTALLATALVQVRGREGHKTVLRALIDLGAQVNFISERAVQLLKVKRSRTLGMIAGFGTTQTVSHVIQVELSSMCEKEVKLNIKTYLMPTLLTSHFPSQTIAASMDWPHLKGLTLADSNFNLPGRIDMLLGVEVCAQILKADVIKGPPGSPCAQNTSLGWILFGKIKAQTSEQPILVTS</sequence>
<dbReference type="InterPro" id="IPR005312">
    <property type="entry name" value="DUF1759"/>
</dbReference>
<protein>
    <recommendedName>
        <fullName evidence="4">Peptidase aspartic putative domain-containing protein</fullName>
    </recommendedName>
</protein>
<reference evidence="2" key="1">
    <citation type="submission" date="2023-03" db="EMBL/GenBank/DDBJ databases">
        <title>Chromosome-level genomes of two armyworms, Mythimna separata and Mythimna loreyi, provide insights into the biosynthesis and reception of sex pheromones.</title>
        <authorList>
            <person name="Zhao H."/>
        </authorList>
    </citation>
    <scope>NUCLEOTIDE SEQUENCE</scope>
    <source>
        <strain evidence="2">BeijingLab</strain>
        <tissue evidence="2">Pupa</tissue>
    </source>
</reference>
<name>A0AAD7YKI5_MYTSE</name>
<dbReference type="Gene3D" id="2.40.70.10">
    <property type="entry name" value="Acid Proteases"/>
    <property type="match status" value="1"/>
</dbReference>
<dbReference type="PANTHER" id="PTHR47331">
    <property type="entry name" value="PHD-TYPE DOMAIN-CONTAINING PROTEIN"/>
    <property type="match status" value="1"/>
</dbReference>
<dbReference type="InterPro" id="IPR021109">
    <property type="entry name" value="Peptidase_aspartic_dom_sf"/>
</dbReference>
<accession>A0AAD7YKI5</accession>
<dbReference type="AlphaFoldDB" id="A0AAD7YKI5"/>
<evidence type="ECO:0000313" key="3">
    <source>
        <dbReference type="Proteomes" id="UP001231518"/>
    </source>
</evidence>
<gene>
    <name evidence="2" type="ORF">PYW07_012064</name>
</gene>
<evidence type="ECO:0008006" key="4">
    <source>
        <dbReference type="Google" id="ProtNLM"/>
    </source>
</evidence>
<dbReference type="EMBL" id="JARGEI010000014">
    <property type="protein sequence ID" value="KAJ8720021.1"/>
    <property type="molecule type" value="Genomic_DNA"/>
</dbReference>
<dbReference type="Proteomes" id="UP001231518">
    <property type="component" value="Chromosome 3"/>
</dbReference>
<keyword evidence="3" id="KW-1185">Reference proteome</keyword>
<feature type="region of interest" description="Disordered" evidence="1">
    <location>
        <begin position="1"/>
        <end position="21"/>
    </location>
</feature>
<proteinExistence type="predicted"/>
<comment type="caution">
    <text evidence="2">The sequence shown here is derived from an EMBL/GenBank/DDBJ whole genome shotgun (WGS) entry which is preliminary data.</text>
</comment>
<dbReference type="Pfam" id="PF03564">
    <property type="entry name" value="DUF1759"/>
    <property type="match status" value="1"/>
</dbReference>
<evidence type="ECO:0000256" key="1">
    <source>
        <dbReference type="SAM" id="MobiDB-lite"/>
    </source>
</evidence>
<evidence type="ECO:0000313" key="2">
    <source>
        <dbReference type="EMBL" id="KAJ8720021.1"/>
    </source>
</evidence>
<organism evidence="2 3">
    <name type="scientific">Mythimna separata</name>
    <name type="common">Oriental armyworm</name>
    <name type="synonym">Pseudaletia separata</name>
    <dbReference type="NCBI Taxonomy" id="271217"/>
    <lineage>
        <taxon>Eukaryota</taxon>
        <taxon>Metazoa</taxon>
        <taxon>Ecdysozoa</taxon>
        <taxon>Arthropoda</taxon>
        <taxon>Hexapoda</taxon>
        <taxon>Insecta</taxon>
        <taxon>Pterygota</taxon>
        <taxon>Neoptera</taxon>
        <taxon>Endopterygota</taxon>
        <taxon>Lepidoptera</taxon>
        <taxon>Glossata</taxon>
        <taxon>Ditrysia</taxon>
        <taxon>Noctuoidea</taxon>
        <taxon>Noctuidae</taxon>
        <taxon>Noctuinae</taxon>
        <taxon>Hadenini</taxon>
        <taxon>Mythimna</taxon>
    </lineage>
</organism>